<sequence length="270" mass="27227">MHVGIVAQRDNERAASLAADVGAALDATVSFDTETAGALGVDGVAPTAMTDCDLVVSIGGDGTFLYTARSVGATPVMGVNLGEVGFLNATAPDDAVGAVVETATAIREGTAAYREMAQVAAAGEGVDLPPALNEVAVLGPQRGHGNGLDVEVFVDGDTYSAGRADGVIVATPTGSSAYNLSEGGPLVHPDADALVLTEMCADGAMPPLVVDPDAGIRVRADGPDRVHVVADGRTSETVDPPAEFRLGRADRPVRVAGPDLDFVAALAKLE</sequence>
<evidence type="ECO:0000256" key="4">
    <source>
        <dbReference type="ARBA" id="ARBA00022777"/>
    </source>
</evidence>
<keyword evidence="6 8" id="KW-0521">NADP</keyword>
<evidence type="ECO:0000313" key="10">
    <source>
        <dbReference type="Proteomes" id="UP001596398"/>
    </source>
</evidence>
<keyword evidence="5 8" id="KW-0067">ATP-binding</keyword>
<comment type="catalytic activity">
    <reaction evidence="8">
        <text>NAD(+) + ATP = ADP + NADP(+) + H(+)</text>
        <dbReference type="Rhea" id="RHEA:18629"/>
        <dbReference type="ChEBI" id="CHEBI:15378"/>
        <dbReference type="ChEBI" id="CHEBI:30616"/>
        <dbReference type="ChEBI" id="CHEBI:57540"/>
        <dbReference type="ChEBI" id="CHEBI:58349"/>
        <dbReference type="ChEBI" id="CHEBI:456216"/>
        <dbReference type="EC" id="2.7.1.23"/>
    </reaction>
</comment>
<keyword evidence="2 8" id="KW-0808">Transferase</keyword>
<reference evidence="9 10" key="1">
    <citation type="journal article" date="2019" name="Int. J. Syst. Evol. Microbiol.">
        <title>The Global Catalogue of Microorganisms (GCM) 10K type strain sequencing project: providing services to taxonomists for standard genome sequencing and annotation.</title>
        <authorList>
            <consortium name="The Broad Institute Genomics Platform"/>
            <consortium name="The Broad Institute Genome Sequencing Center for Infectious Disease"/>
            <person name="Wu L."/>
            <person name="Ma J."/>
        </authorList>
    </citation>
    <scope>NUCLEOTIDE SEQUENCE [LARGE SCALE GENOMIC DNA]</scope>
    <source>
        <strain evidence="9 10">DT85</strain>
    </source>
</reference>
<proteinExistence type="inferred from homology"/>
<dbReference type="PANTHER" id="PTHR20275:SF43">
    <property type="entry name" value="BIFUNCTIONAL NADP PHOSPHATASE_NAD KINASE"/>
    <property type="match status" value="1"/>
</dbReference>
<gene>
    <name evidence="8" type="primary">nadK</name>
    <name evidence="9" type="ORF">ACFQJ4_03715</name>
</gene>
<keyword evidence="7 8" id="KW-0520">NAD</keyword>
<feature type="binding site" evidence="8">
    <location>
        <position position="165"/>
    </location>
    <ligand>
        <name>NAD(+)</name>
        <dbReference type="ChEBI" id="CHEBI:57540"/>
    </ligand>
</feature>
<dbReference type="InterPro" id="IPR002504">
    <property type="entry name" value="NADK"/>
</dbReference>
<comment type="cofactor">
    <cofactor evidence="8">
        <name>a divalent metal cation</name>
        <dbReference type="ChEBI" id="CHEBI:60240"/>
    </cofactor>
</comment>
<dbReference type="AlphaFoldDB" id="A0ABD5ZLH3"/>
<keyword evidence="3 8" id="KW-0547">Nucleotide-binding</keyword>
<evidence type="ECO:0000256" key="7">
    <source>
        <dbReference type="ARBA" id="ARBA00023027"/>
    </source>
</evidence>
<comment type="caution">
    <text evidence="9">The sequence shown here is derived from an EMBL/GenBank/DDBJ whole genome shotgun (WGS) entry which is preliminary data.</text>
</comment>
<dbReference type="EMBL" id="JBHTAP010000001">
    <property type="protein sequence ID" value="MFC7234419.1"/>
    <property type="molecule type" value="Genomic_DNA"/>
</dbReference>
<evidence type="ECO:0000313" key="9">
    <source>
        <dbReference type="EMBL" id="MFC7234419.1"/>
    </source>
</evidence>
<feature type="binding site" evidence="8">
    <location>
        <begin position="176"/>
        <end position="181"/>
    </location>
    <ligand>
        <name>NAD(+)</name>
        <dbReference type="ChEBI" id="CHEBI:57540"/>
    </ligand>
</feature>
<protein>
    <recommendedName>
        <fullName evidence="8">NAD kinase</fullName>
        <ecNumber evidence="8">2.7.1.23</ecNumber>
    </recommendedName>
    <alternativeName>
        <fullName evidence="8">ATP-dependent NAD kinase</fullName>
    </alternativeName>
</protein>
<accession>A0ABD5ZLH3</accession>
<dbReference type="Gene3D" id="3.40.50.10330">
    <property type="entry name" value="Probable inorganic polyphosphate/atp-NAD kinase, domain 1"/>
    <property type="match status" value="1"/>
</dbReference>
<dbReference type="GeneID" id="79266087"/>
<evidence type="ECO:0000256" key="1">
    <source>
        <dbReference type="ARBA" id="ARBA00022490"/>
    </source>
</evidence>
<feature type="binding site" evidence="8">
    <location>
        <begin position="133"/>
        <end position="134"/>
    </location>
    <ligand>
        <name>NAD(+)</name>
        <dbReference type="ChEBI" id="CHEBI:57540"/>
    </ligand>
</feature>
<feature type="active site" description="Proton acceptor" evidence="8">
    <location>
        <position position="61"/>
    </location>
</feature>
<comment type="caution">
    <text evidence="8">Lacks conserved residue(s) required for the propagation of feature annotation.</text>
</comment>
<evidence type="ECO:0000256" key="5">
    <source>
        <dbReference type="ARBA" id="ARBA00022840"/>
    </source>
</evidence>
<feature type="binding site" evidence="8">
    <location>
        <begin position="61"/>
        <end position="62"/>
    </location>
    <ligand>
        <name>NAD(+)</name>
        <dbReference type="ChEBI" id="CHEBI:57540"/>
    </ligand>
</feature>
<feature type="binding site" evidence="8">
    <location>
        <position position="163"/>
    </location>
    <ligand>
        <name>NAD(+)</name>
        <dbReference type="ChEBI" id="CHEBI:57540"/>
    </ligand>
</feature>
<dbReference type="HAMAP" id="MF_00361">
    <property type="entry name" value="NAD_kinase"/>
    <property type="match status" value="1"/>
</dbReference>
<dbReference type="Proteomes" id="UP001596398">
    <property type="component" value="Unassembled WGS sequence"/>
</dbReference>
<dbReference type="GO" id="GO:0006741">
    <property type="term" value="P:NADP+ biosynthetic process"/>
    <property type="evidence" value="ECO:0007669"/>
    <property type="project" value="UniProtKB-UniRule"/>
</dbReference>
<evidence type="ECO:0000256" key="6">
    <source>
        <dbReference type="ARBA" id="ARBA00022857"/>
    </source>
</evidence>
<dbReference type="InterPro" id="IPR017438">
    <property type="entry name" value="ATP-NAD_kinase_N"/>
</dbReference>
<evidence type="ECO:0000256" key="8">
    <source>
        <dbReference type="HAMAP-Rule" id="MF_00361"/>
    </source>
</evidence>
<organism evidence="9 10">
    <name type="scientific">Halosegnis marinus</name>
    <dbReference type="NCBI Taxonomy" id="3034023"/>
    <lineage>
        <taxon>Archaea</taxon>
        <taxon>Methanobacteriati</taxon>
        <taxon>Methanobacteriota</taxon>
        <taxon>Stenosarchaea group</taxon>
        <taxon>Halobacteria</taxon>
        <taxon>Halobacteriales</taxon>
        <taxon>Natronomonadaceae</taxon>
        <taxon>Halosegnis</taxon>
    </lineage>
</organism>
<keyword evidence="10" id="KW-1185">Reference proteome</keyword>
<dbReference type="GO" id="GO:0046872">
    <property type="term" value="F:metal ion binding"/>
    <property type="evidence" value="ECO:0007669"/>
    <property type="project" value="UniProtKB-UniRule"/>
</dbReference>
<dbReference type="Pfam" id="PF20143">
    <property type="entry name" value="NAD_kinase_C"/>
    <property type="match status" value="1"/>
</dbReference>
<evidence type="ECO:0000256" key="3">
    <source>
        <dbReference type="ARBA" id="ARBA00022741"/>
    </source>
</evidence>
<dbReference type="Gene3D" id="2.60.200.30">
    <property type="entry name" value="Probable inorganic polyphosphate/atp-NAD kinase, domain 2"/>
    <property type="match status" value="1"/>
</dbReference>
<keyword evidence="1 8" id="KW-0963">Cytoplasm</keyword>
<dbReference type="GO" id="GO:0005737">
    <property type="term" value="C:cytoplasm"/>
    <property type="evidence" value="ECO:0007669"/>
    <property type="project" value="UniProtKB-SubCell"/>
</dbReference>
<dbReference type="EC" id="2.7.1.23" evidence="8"/>
<name>A0ABD5ZLH3_9EURY</name>
<keyword evidence="4 8" id="KW-0418">Kinase</keyword>
<dbReference type="RefSeq" id="WP_276235426.1">
    <property type="nucleotide sequence ID" value="NZ_CP119802.1"/>
</dbReference>
<dbReference type="Pfam" id="PF01513">
    <property type="entry name" value="NAD_kinase"/>
    <property type="match status" value="1"/>
</dbReference>
<evidence type="ECO:0000256" key="2">
    <source>
        <dbReference type="ARBA" id="ARBA00022679"/>
    </source>
</evidence>
<dbReference type="GO" id="GO:0005524">
    <property type="term" value="F:ATP binding"/>
    <property type="evidence" value="ECO:0007669"/>
    <property type="project" value="UniProtKB-KW"/>
</dbReference>
<comment type="function">
    <text evidence="8">Involved in the regulation of the intracellular balance of NAD and NADP, and is a key enzyme in the biosynthesis of NADP. Catalyzes specifically the phosphorylation on 2'-hydroxyl of the adenosine moiety of NAD to yield NADP.</text>
</comment>
<dbReference type="InterPro" id="IPR017437">
    <property type="entry name" value="ATP-NAD_kinase_PpnK-typ_C"/>
</dbReference>
<dbReference type="InterPro" id="IPR016064">
    <property type="entry name" value="NAD/diacylglycerol_kinase_sf"/>
</dbReference>
<comment type="subcellular location">
    <subcellularLocation>
        <location evidence="8">Cytoplasm</location>
    </subcellularLocation>
</comment>
<dbReference type="PANTHER" id="PTHR20275">
    <property type="entry name" value="NAD KINASE"/>
    <property type="match status" value="1"/>
</dbReference>
<dbReference type="GO" id="GO:0003951">
    <property type="term" value="F:NAD+ kinase activity"/>
    <property type="evidence" value="ECO:0007669"/>
    <property type="project" value="UniProtKB-UniRule"/>
</dbReference>
<dbReference type="SUPFAM" id="SSF111331">
    <property type="entry name" value="NAD kinase/diacylglycerol kinase-like"/>
    <property type="match status" value="1"/>
</dbReference>
<comment type="similarity">
    <text evidence="8">Belongs to the NAD kinase family.</text>
</comment>